<organism evidence="4 5">
    <name type="scientific">Croceibacterium salegens</name>
    <dbReference type="NCBI Taxonomy" id="1737568"/>
    <lineage>
        <taxon>Bacteria</taxon>
        <taxon>Pseudomonadati</taxon>
        <taxon>Pseudomonadota</taxon>
        <taxon>Alphaproteobacteria</taxon>
        <taxon>Sphingomonadales</taxon>
        <taxon>Erythrobacteraceae</taxon>
        <taxon>Croceibacterium</taxon>
    </lineage>
</organism>
<dbReference type="EMBL" id="WTYM01000025">
    <property type="protein sequence ID" value="MXO58425.1"/>
    <property type="molecule type" value="Genomic_DNA"/>
</dbReference>
<sequence>MCHVNASKVSDEARMPISGLKASGCGRFGGKASIDAFTKLRWITFGAEPGQHPI</sequence>
<keyword evidence="5" id="KW-1185">Reference proteome</keyword>
<evidence type="ECO:0000313" key="4">
    <source>
        <dbReference type="EMBL" id="MXO58425.1"/>
    </source>
</evidence>
<accession>A0A6I4SRK4</accession>
<evidence type="ECO:0000259" key="3">
    <source>
        <dbReference type="Pfam" id="PF00171"/>
    </source>
</evidence>
<dbReference type="Proteomes" id="UP000433652">
    <property type="component" value="Unassembled WGS sequence"/>
</dbReference>
<comment type="similarity">
    <text evidence="1">Belongs to the aldehyde dehydrogenase family.</text>
</comment>
<reference evidence="4 5" key="1">
    <citation type="submission" date="2019-12" db="EMBL/GenBank/DDBJ databases">
        <title>Genomic-based taxomic classification of the family Erythrobacteraceae.</title>
        <authorList>
            <person name="Xu L."/>
        </authorList>
    </citation>
    <scope>NUCLEOTIDE SEQUENCE [LARGE SCALE GENOMIC DNA]</scope>
    <source>
        <strain evidence="4 5">MCCC 1K01500</strain>
    </source>
</reference>
<dbReference type="PANTHER" id="PTHR42986">
    <property type="entry name" value="BENZALDEHYDE DEHYDROGENASE YFMT"/>
    <property type="match status" value="1"/>
</dbReference>
<protein>
    <submittedName>
        <fullName evidence="4">Aldehyde dehydrogenase family protein</fullName>
    </submittedName>
</protein>
<comment type="caution">
    <text evidence="4">The sequence shown here is derived from an EMBL/GenBank/DDBJ whole genome shotgun (WGS) entry which is preliminary data.</text>
</comment>
<dbReference type="Gene3D" id="3.40.309.10">
    <property type="entry name" value="Aldehyde Dehydrogenase, Chain A, domain 2"/>
    <property type="match status" value="1"/>
</dbReference>
<dbReference type="Pfam" id="PF00171">
    <property type="entry name" value="Aldedh"/>
    <property type="match status" value="1"/>
</dbReference>
<feature type="domain" description="Aldehyde dehydrogenase" evidence="3">
    <location>
        <begin position="1"/>
        <end position="43"/>
    </location>
</feature>
<gene>
    <name evidence="4" type="ORF">GRI89_02540</name>
</gene>
<dbReference type="InterPro" id="IPR016161">
    <property type="entry name" value="Ald_DH/histidinol_DH"/>
</dbReference>
<proteinExistence type="inferred from homology"/>
<dbReference type="AlphaFoldDB" id="A0A6I4SRK4"/>
<evidence type="ECO:0000256" key="1">
    <source>
        <dbReference type="ARBA" id="ARBA00009986"/>
    </source>
</evidence>
<dbReference type="SUPFAM" id="SSF53720">
    <property type="entry name" value="ALDH-like"/>
    <property type="match status" value="1"/>
</dbReference>
<keyword evidence="2" id="KW-0520">NAD</keyword>
<dbReference type="GO" id="GO:0016620">
    <property type="term" value="F:oxidoreductase activity, acting on the aldehyde or oxo group of donors, NAD or NADP as acceptor"/>
    <property type="evidence" value="ECO:0007669"/>
    <property type="project" value="InterPro"/>
</dbReference>
<name>A0A6I4SRK4_9SPHN</name>
<evidence type="ECO:0000256" key="2">
    <source>
        <dbReference type="ARBA" id="ARBA00023027"/>
    </source>
</evidence>
<evidence type="ECO:0000313" key="5">
    <source>
        <dbReference type="Proteomes" id="UP000433652"/>
    </source>
</evidence>
<dbReference type="PANTHER" id="PTHR42986:SF1">
    <property type="entry name" value="BENZALDEHYDE DEHYDROGENASE YFMT"/>
    <property type="match status" value="1"/>
</dbReference>
<dbReference type="InterPro" id="IPR016163">
    <property type="entry name" value="Ald_DH_C"/>
</dbReference>
<dbReference type="InterPro" id="IPR015590">
    <property type="entry name" value="Aldehyde_DH_dom"/>
</dbReference>